<reference evidence="1 2" key="1">
    <citation type="submission" date="2013-06" db="EMBL/GenBank/DDBJ databases">
        <title>The Genome Sequence of Acinetobacter gyllenbergii CIP 110306.</title>
        <authorList>
            <consortium name="The Broad Institute Genome Sequencing Platform"/>
            <consortium name="The Broad Institute Genome Sequencing Center for Infectious Disease"/>
            <person name="Cerqueira G."/>
            <person name="Feldgarden M."/>
            <person name="Courvalin P."/>
            <person name="Perichon B."/>
            <person name="Grillot-Courvalin C."/>
            <person name="Clermont D."/>
            <person name="Rocha E."/>
            <person name="Yoon E.-J."/>
            <person name="Nemec A."/>
            <person name="Young S.K."/>
            <person name="Zeng Q."/>
            <person name="Gargeya S."/>
            <person name="Fitzgerald M."/>
            <person name="Abouelleil A."/>
            <person name="Alvarado L."/>
            <person name="Berlin A.M."/>
            <person name="Chapman S.B."/>
            <person name="Dewar J."/>
            <person name="Goldberg J."/>
            <person name="Griggs A."/>
            <person name="Gujja S."/>
            <person name="Hansen M."/>
            <person name="Howarth C."/>
            <person name="Imamovic A."/>
            <person name="Larimer J."/>
            <person name="McCowan C."/>
            <person name="Murphy C."/>
            <person name="Pearson M."/>
            <person name="Priest M."/>
            <person name="Roberts A."/>
            <person name="Saif S."/>
            <person name="Shea T."/>
            <person name="Sykes S."/>
            <person name="Wortman J."/>
            <person name="Nusbaum C."/>
            <person name="Birren B."/>
        </authorList>
    </citation>
    <scope>NUCLEOTIDE SEQUENCE [LARGE SCALE GENOMIC DNA]</scope>
    <source>
        <strain evidence="1 2">CIP 110306</strain>
    </source>
</reference>
<organism evidence="1 2">
    <name type="scientific">Acinetobacter gyllenbergii CIP 110306 = MTCC 11365</name>
    <dbReference type="NCBI Taxonomy" id="1217657"/>
    <lineage>
        <taxon>Bacteria</taxon>
        <taxon>Pseudomonadati</taxon>
        <taxon>Pseudomonadota</taxon>
        <taxon>Gammaproteobacteria</taxon>
        <taxon>Moraxellales</taxon>
        <taxon>Moraxellaceae</taxon>
        <taxon>Acinetobacter</taxon>
    </lineage>
</organism>
<accession>A0A829HBM9</accession>
<dbReference type="Proteomes" id="UP000014523">
    <property type="component" value="Unassembled WGS sequence"/>
</dbReference>
<protein>
    <submittedName>
        <fullName evidence="1">Uncharacterized protein</fullName>
    </submittedName>
</protein>
<evidence type="ECO:0000313" key="2">
    <source>
        <dbReference type="Proteomes" id="UP000014523"/>
    </source>
</evidence>
<proteinExistence type="predicted"/>
<dbReference type="AlphaFoldDB" id="A0A829HBM9"/>
<gene>
    <name evidence="1" type="ORF">F957_03928</name>
</gene>
<name>A0A829HBM9_9GAMM</name>
<evidence type="ECO:0000313" key="1">
    <source>
        <dbReference type="EMBL" id="EPF70794.1"/>
    </source>
</evidence>
<sequence>MKLAETQRKDLAKVVARRDKLRGKYNRSGLSNTDYSELLQLDKTIEQALKVGSNEKY</sequence>
<keyword evidence="2" id="KW-1185">Reference proteome</keyword>
<dbReference type="RefSeq" id="WP_016660663.1">
    <property type="nucleotide sequence ID" value="NZ_ASQH01000001.1"/>
</dbReference>
<comment type="caution">
    <text evidence="1">The sequence shown here is derived from an EMBL/GenBank/DDBJ whole genome shotgun (WGS) entry which is preliminary data.</text>
</comment>
<dbReference type="EMBL" id="ATGG01000057">
    <property type="protein sequence ID" value="EPF70794.1"/>
    <property type="molecule type" value="Genomic_DNA"/>
</dbReference>